<dbReference type="STRING" id="1197717.BED41_14635"/>
<dbReference type="Pfam" id="PF07715">
    <property type="entry name" value="Plug"/>
    <property type="match status" value="1"/>
</dbReference>
<reference evidence="15" key="1">
    <citation type="submission" date="2016-08" db="EMBL/GenBank/DDBJ databases">
        <title>Complete genome of Cloacibacillus porcorum.</title>
        <authorList>
            <person name="Looft T."/>
            <person name="Bayles D.O."/>
            <person name="Alt D.P."/>
        </authorList>
    </citation>
    <scope>NUCLEOTIDE SEQUENCE [LARGE SCALE GENOMIC DNA]</scope>
    <source>
        <strain evidence="15">CL-84</strain>
    </source>
</reference>
<dbReference type="OrthoDB" id="9764669at2"/>
<evidence type="ECO:0000256" key="4">
    <source>
        <dbReference type="ARBA" id="ARBA00022692"/>
    </source>
</evidence>
<dbReference type="GO" id="GO:0009279">
    <property type="term" value="C:cell outer membrane"/>
    <property type="evidence" value="ECO:0007669"/>
    <property type="project" value="UniProtKB-SubCell"/>
</dbReference>
<protein>
    <recommendedName>
        <fullName evidence="17">TonB-dependent receptor</fullName>
    </recommendedName>
</protein>
<sequence>MFKYLILISINLLIFAGLSSSAAAAEAELGEVVVTASRIDERAFDAKADVRVITAEDIEENRFADLAEALSSLNGVTVDTYGNGVGYENMQTLEINGSSQIVVVIDGIRANTNTSMFNVFNFQSMPNLDSIERIEVLNGSASTLYGADAKGGVVNIITKAPEKNVFKFGAENGTFGFQDYRLYAASGDGDLSWRLSANKRRSSDYKDGNGNRYISDGDAENISAKFWKKTSGRSTLSLAFDNYESDTVHTGTYFRQQHGMRPPASFYEKQQRLILAYRTQFSEESDNLLSLYRIRSTFNGQNFSTAEDMIDGKADTTTWGFSDQYRLKWHEKHQLAAGLEYSHETIDDWADLLFTYSNESYYHYSLYAEDNWDFDGRYSLTLGARYYRHSIAGGRLSPSVTLGLAADEKTNLYLSAKDYFVPPSQYQLFSGYGNKDLSPESGQTYEFGVKHAPDNDTVIDANLFYRRGKNTISYNKEIKKYENLDREKVWGFRANVTRQLDEHFKATLGYAWIRYKNVDAEGEESYSSNYPNGEIKVGLNYKNRDLTVVLFGRGVMGREGSRQYASRTNLFYGTYPVSSFWVVDMAVNYKTSEHLTFYLKINNIFDEFYCDDVTGVYGHEDIYGAPGRNFRVGFTYEF</sequence>
<feature type="chain" id="PRO_5008539003" description="TonB-dependent receptor" evidence="12">
    <location>
        <begin position="25"/>
        <end position="638"/>
    </location>
</feature>
<evidence type="ECO:0000256" key="5">
    <source>
        <dbReference type="ARBA" id="ARBA00022729"/>
    </source>
</evidence>
<dbReference type="CDD" id="cd01347">
    <property type="entry name" value="ligand_gated_channel"/>
    <property type="match status" value="1"/>
</dbReference>
<evidence type="ECO:0000256" key="2">
    <source>
        <dbReference type="ARBA" id="ARBA00022448"/>
    </source>
</evidence>
<dbReference type="InterPro" id="IPR039426">
    <property type="entry name" value="TonB-dep_rcpt-like"/>
</dbReference>
<dbReference type="PROSITE" id="PS52016">
    <property type="entry name" value="TONB_DEPENDENT_REC_3"/>
    <property type="match status" value="1"/>
</dbReference>
<evidence type="ECO:0000256" key="1">
    <source>
        <dbReference type="ARBA" id="ARBA00004571"/>
    </source>
</evidence>
<gene>
    <name evidence="15" type="ORF">BED41_14635</name>
</gene>
<dbReference type="Proteomes" id="UP000093044">
    <property type="component" value="Chromosome"/>
</dbReference>
<keyword evidence="4 10" id="KW-0812">Transmembrane</keyword>
<evidence type="ECO:0000256" key="12">
    <source>
        <dbReference type="SAM" id="SignalP"/>
    </source>
</evidence>
<keyword evidence="8" id="KW-0675">Receptor</keyword>
<dbReference type="Pfam" id="PF00593">
    <property type="entry name" value="TonB_dep_Rec_b-barrel"/>
    <property type="match status" value="1"/>
</dbReference>
<organism evidence="15 16">
    <name type="scientific">Cloacibacillus porcorum</name>
    <dbReference type="NCBI Taxonomy" id="1197717"/>
    <lineage>
        <taxon>Bacteria</taxon>
        <taxon>Thermotogati</taxon>
        <taxon>Synergistota</taxon>
        <taxon>Synergistia</taxon>
        <taxon>Synergistales</taxon>
        <taxon>Synergistaceae</taxon>
        <taxon>Cloacibacillus</taxon>
    </lineage>
</organism>
<dbReference type="Gene3D" id="2.170.130.10">
    <property type="entry name" value="TonB-dependent receptor, plug domain"/>
    <property type="match status" value="1"/>
</dbReference>
<dbReference type="PANTHER" id="PTHR30069:SF29">
    <property type="entry name" value="HEMOGLOBIN AND HEMOGLOBIN-HAPTOGLOBIN-BINDING PROTEIN 1-RELATED"/>
    <property type="match status" value="1"/>
</dbReference>
<dbReference type="InterPro" id="IPR012910">
    <property type="entry name" value="Plug_dom"/>
</dbReference>
<feature type="domain" description="TonB-dependent receptor-like beta-barrel" evidence="13">
    <location>
        <begin position="193"/>
        <end position="604"/>
    </location>
</feature>
<keyword evidence="6 11" id="KW-0798">TonB box</keyword>
<keyword evidence="7 10" id="KW-0472">Membrane</keyword>
<evidence type="ECO:0000256" key="11">
    <source>
        <dbReference type="RuleBase" id="RU003357"/>
    </source>
</evidence>
<dbReference type="Gene3D" id="2.40.170.20">
    <property type="entry name" value="TonB-dependent receptor, beta-barrel domain"/>
    <property type="match status" value="1"/>
</dbReference>
<keyword evidence="9 10" id="KW-0998">Cell outer membrane</keyword>
<name>A0A1B2I8D3_9BACT</name>
<keyword evidence="5 12" id="KW-0732">Signal</keyword>
<comment type="subcellular location">
    <subcellularLocation>
        <location evidence="1 10">Cell outer membrane</location>
        <topology evidence="1 10">Multi-pass membrane protein</topology>
    </subcellularLocation>
</comment>
<accession>A0A1B2I8D3</accession>
<evidence type="ECO:0000256" key="9">
    <source>
        <dbReference type="ARBA" id="ARBA00023237"/>
    </source>
</evidence>
<evidence type="ECO:0000259" key="14">
    <source>
        <dbReference type="Pfam" id="PF07715"/>
    </source>
</evidence>
<feature type="domain" description="TonB-dependent receptor plug" evidence="14">
    <location>
        <begin position="45"/>
        <end position="153"/>
    </location>
</feature>
<evidence type="ECO:0000256" key="8">
    <source>
        <dbReference type="ARBA" id="ARBA00023170"/>
    </source>
</evidence>
<evidence type="ECO:0008006" key="17">
    <source>
        <dbReference type="Google" id="ProtNLM"/>
    </source>
</evidence>
<proteinExistence type="inferred from homology"/>
<keyword evidence="16" id="KW-1185">Reference proteome</keyword>
<dbReference type="InterPro" id="IPR037066">
    <property type="entry name" value="Plug_dom_sf"/>
</dbReference>
<dbReference type="GO" id="GO:0015344">
    <property type="term" value="F:siderophore uptake transmembrane transporter activity"/>
    <property type="evidence" value="ECO:0007669"/>
    <property type="project" value="TreeGrafter"/>
</dbReference>
<evidence type="ECO:0000256" key="6">
    <source>
        <dbReference type="ARBA" id="ARBA00023077"/>
    </source>
</evidence>
<dbReference type="EMBL" id="CP016757">
    <property type="protein sequence ID" value="ANZ46229.1"/>
    <property type="molecule type" value="Genomic_DNA"/>
</dbReference>
<evidence type="ECO:0000313" key="16">
    <source>
        <dbReference type="Proteomes" id="UP000093044"/>
    </source>
</evidence>
<dbReference type="InterPro" id="IPR000531">
    <property type="entry name" value="Beta-barrel_TonB"/>
</dbReference>
<dbReference type="PANTHER" id="PTHR30069">
    <property type="entry name" value="TONB-DEPENDENT OUTER MEMBRANE RECEPTOR"/>
    <property type="match status" value="1"/>
</dbReference>
<evidence type="ECO:0000256" key="7">
    <source>
        <dbReference type="ARBA" id="ARBA00023136"/>
    </source>
</evidence>
<dbReference type="KEGG" id="cpor:BED41_14635"/>
<dbReference type="RefSeq" id="WP_066747983.1">
    <property type="nucleotide sequence ID" value="NZ_CP016757.1"/>
</dbReference>
<comment type="similarity">
    <text evidence="10 11">Belongs to the TonB-dependent receptor family.</text>
</comment>
<dbReference type="GO" id="GO:0044718">
    <property type="term" value="P:siderophore transmembrane transport"/>
    <property type="evidence" value="ECO:0007669"/>
    <property type="project" value="TreeGrafter"/>
</dbReference>
<evidence type="ECO:0000313" key="15">
    <source>
        <dbReference type="EMBL" id="ANZ46229.1"/>
    </source>
</evidence>
<dbReference type="GeneID" id="83059081"/>
<dbReference type="InterPro" id="IPR036942">
    <property type="entry name" value="Beta-barrel_TonB_sf"/>
</dbReference>
<feature type="signal peptide" evidence="12">
    <location>
        <begin position="1"/>
        <end position="24"/>
    </location>
</feature>
<evidence type="ECO:0000256" key="10">
    <source>
        <dbReference type="PROSITE-ProRule" id="PRU01360"/>
    </source>
</evidence>
<dbReference type="AlphaFoldDB" id="A0A1B2I8D3"/>
<dbReference type="SUPFAM" id="SSF56935">
    <property type="entry name" value="Porins"/>
    <property type="match status" value="1"/>
</dbReference>
<evidence type="ECO:0000259" key="13">
    <source>
        <dbReference type="Pfam" id="PF00593"/>
    </source>
</evidence>
<keyword evidence="3 10" id="KW-1134">Transmembrane beta strand</keyword>
<evidence type="ECO:0000256" key="3">
    <source>
        <dbReference type="ARBA" id="ARBA00022452"/>
    </source>
</evidence>
<keyword evidence="2 10" id="KW-0813">Transport</keyword>